<evidence type="ECO:0000256" key="5">
    <source>
        <dbReference type="ARBA" id="ARBA00022989"/>
    </source>
</evidence>
<evidence type="ECO:0000256" key="1">
    <source>
        <dbReference type="ARBA" id="ARBA00004651"/>
    </source>
</evidence>
<gene>
    <name evidence="10" type="ORF">NUTIK01_24670</name>
</gene>
<feature type="transmembrane region" description="Helical" evidence="7">
    <location>
        <begin position="442"/>
        <end position="465"/>
    </location>
</feature>
<dbReference type="Pfam" id="PF11412">
    <property type="entry name" value="DsbD_N"/>
    <property type="match status" value="1"/>
</dbReference>
<keyword evidence="4" id="KW-0201">Cytochrome c-type biogenesis</keyword>
<dbReference type="Pfam" id="PF02683">
    <property type="entry name" value="DsbD_TM"/>
    <property type="match status" value="1"/>
</dbReference>
<evidence type="ECO:0000256" key="2">
    <source>
        <dbReference type="ARBA" id="ARBA00022475"/>
    </source>
</evidence>
<feature type="signal peptide" evidence="8">
    <location>
        <begin position="1"/>
        <end position="19"/>
    </location>
</feature>
<dbReference type="PROSITE" id="PS51352">
    <property type="entry name" value="THIOREDOXIN_2"/>
    <property type="match status" value="1"/>
</dbReference>
<keyword evidence="6 7" id="KW-0472">Membrane</keyword>
<feature type="transmembrane region" description="Helical" evidence="7">
    <location>
        <begin position="373"/>
        <end position="392"/>
    </location>
</feature>
<evidence type="ECO:0000256" key="4">
    <source>
        <dbReference type="ARBA" id="ARBA00022748"/>
    </source>
</evidence>
<dbReference type="EMBL" id="BTFW01000001">
    <property type="protein sequence ID" value="GMM61690.1"/>
    <property type="molecule type" value="Genomic_DNA"/>
</dbReference>
<evidence type="ECO:0000256" key="7">
    <source>
        <dbReference type="SAM" id="Phobius"/>
    </source>
</evidence>
<dbReference type="InterPro" id="IPR003834">
    <property type="entry name" value="Cyt_c_assmbl_TM_dom"/>
</dbReference>
<dbReference type="InterPro" id="IPR036249">
    <property type="entry name" value="Thioredoxin-like_sf"/>
</dbReference>
<accession>A0ABQ6P8W5</accession>
<keyword evidence="3 7" id="KW-0812">Transmembrane</keyword>
<keyword evidence="8" id="KW-0732">Signal</keyword>
<dbReference type="Proteomes" id="UP001187221">
    <property type="component" value="Unassembled WGS sequence"/>
</dbReference>
<dbReference type="CDD" id="cd02953">
    <property type="entry name" value="DsbDgamma"/>
    <property type="match status" value="1"/>
</dbReference>
<comment type="subcellular location">
    <subcellularLocation>
        <location evidence="1">Cell membrane</location>
        <topology evidence="1">Multi-pass membrane protein</topology>
    </subcellularLocation>
</comment>
<dbReference type="PANTHER" id="PTHR32234:SF3">
    <property type="entry name" value="SUPPRESSION OF COPPER SENSITIVITY PROTEIN"/>
    <property type="match status" value="1"/>
</dbReference>
<protein>
    <submittedName>
        <fullName evidence="10">Thioredoxin family protein</fullName>
    </submittedName>
</protein>
<evidence type="ECO:0000256" key="6">
    <source>
        <dbReference type="ARBA" id="ARBA00023136"/>
    </source>
</evidence>
<feature type="domain" description="Thioredoxin" evidence="9">
    <location>
        <begin position="556"/>
        <end position="686"/>
    </location>
</feature>
<feature type="transmembrane region" description="Helical" evidence="7">
    <location>
        <begin position="333"/>
        <end position="353"/>
    </location>
</feature>
<feature type="chain" id="PRO_5046660039" evidence="8">
    <location>
        <begin position="20"/>
        <end position="687"/>
    </location>
</feature>
<proteinExistence type="predicted"/>
<dbReference type="InterPro" id="IPR013766">
    <property type="entry name" value="Thioredoxin_domain"/>
</dbReference>
<feature type="transmembrane region" description="Helical" evidence="7">
    <location>
        <begin position="508"/>
        <end position="527"/>
    </location>
</feature>
<evidence type="ECO:0000256" key="3">
    <source>
        <dbReference type="ARBA" id="ARBA00022692"/>
    </source>
</evidence>
<comment type="caution">
    <text evidence="10">The sequence shown here is derived from an EMBL/GenBank/DDBJ whole genome shotgun (WGS) entry which is preliminary data.</text>
</comment>
<dbReference type="Gene3D" id="3.40.30.10">
    <property type="entry name" value="Glutaredoxin"/>
    <property type="match status" value="1"/>
</dbReference>
<sequence length="687" mass="71003">MAGIVLLLGALLGGPLAQAAPTHIHASLLAEGPARPGQSVTMAVLMEPEPGWHGYWSNPGDAGLPLSLEWTLPSGARAGALQFPVPRTLMLQGLMNHVYEQAYAVLVPVTVPADARPGASLPVSAKARWLACTEQICVPEETLLMGTISVSGASDTRQAPDTRFTGWRAALPAPLDRPGHFAATPRGLSLAIPFPASASLHDPHFFVSGQGLVDYAAPQTFRRTGDWLIVDLAAPKQPLLAEHPQSLSGVLSLGPGAGGLAVVATPGAVPQGGTAIETGATVTFSWGTLALAVLGALVGGLILNVMPCVFPILSLKAMALARGNSRHARAEGLAYAAGVILACIALGTALLALRAGGTQVGWAFQLQNPGVVALLMLLAVAITANLAGLFDLPGLSLARSGKSVGTLGGAFGTGLLAAFVATPCTGPFMAAAMGVALVLPPVAGLAVFAALGLGLALPFLLIGFVPPLRRLLPRPGPWMERFRKIMAVPMGLTALALVWLAWRQGGWGLAGSAVTLSLILIAALWLGRRRRARGHAVRGWLAPLVLALCAAALFWTPYLAHRPDAEAGALPGARPFSQAALDRARASGHPVFLYFTADWCLSCKVNERLAIDTDATAAAFAKAHVQVLTGDWTRADPAITAFLTAQGAAGVPLYLWYAPGAAQPQTLPQVLTPQTLPTLAQKAAQDS</sequence>
<evidence type="ECO:0000313" key="10">
    <source>
        <dbReference type="EMBL" id="GMM61690.1"/>
    </source>
</evidence>
<evidence type="ECO:0000313" key="11">
    <source>
        <dbReference type="Proteomes" id="UP001187221"/>
    </source>
</evidence>
<keyword evidence="5 7" id="KW-1133">Transmembrane helix</keyword>
<dbReference type="InterPro" id="IPR035671">
    <property type="entry name" value="DsbD_gamma"/>
</dbReference>
<evidence type="ECO:0000256" key="8">
    <source>
        <dbReference type="SAM" id="SignalP"/>
    </source>
</evidence>
<keyword evidence="11" id="KW-1185">Reference proteome</keyword>
<keyword evidence="2" id="KW-1003">Cell membrane</keyword>
<name>A0ABQ6P8W5_9SPHN</name>
<reference evidence="10 11" key="1">
    <citation type="submission" date="2023-06" db="EMBL/GenBank/DDBJ databases">
        <title>Draft genome sequence of Novosphingobium sp. strain IK01.</title>
        <authorList>
            <person name="Hatamoto M."/>
            <person name="Ikarashi T."/>
            <person name="Yamaguchi T."/>
        </authorList>
    </citation>
    <scope>NUCLEOTIDE SEQUENCE [LARGE SCALE GENOMIC DNA]</scope>
    <source>
        <strain evidence="10 11">IK01</strain>
    </source>
</reference>
<feature type="transmembrane region" description="Helical" evidence="7">
    <location>
        <begin position="485"/>
        <end position="502"/>
    </location>
</feature>
<dbReference type="PANTHER" id="PTHR32234">
    <property type="entry name" value="THIOL:DISULFIDE INTERCHANGE PROTEIN DSBD"/>
    <property type="match status" value="1"/>
</dbReference>
<organism evidence="10 11">
    <name type="scientific">Novosphingobium pituita</name>
    <dbReference type="NCBI Taxonomy" id="3056842"/>
    <lineage>
        <taxon>Bacteria</taxon>
        <taxon>Pseudomonadati</taxon>
        <taxon>Pseudomonadota</taxon>
        <taxon>Alphaproteobacteria</taxon>
        <taxon>Sphingomonadales</taxon>
        <taxon>Sphingomonadaceae</taxon>
        <taxon>Novosphingobium</taxon>
    </lineage>
</organism>
<evidence type="ECO:0000259" key="9">
    <source>
        <dbReference type="PROSITE" id="PS51352"/>
    </source>
</evidence>
<feature type="transmembrane region" description="Helical" evidence="7">
    <location>
        <begin position="404"/>
        <end position="422"/>
    </location>
</feature>
<dbReference type="InterPro" id="IPR028250">
    <property type="entry name" value="DsbDN"/>
</dbReference>
<dbReference type="SUPFAM" id="SSF52833">
    <property type="entry name" value="Thioredoxin-like"/>
    <property type="match status" value="1"/>
</dbReference>
<dbReference type="Pfam" id="PF13899">
    <property type="entry name" value="Thioredoxin_7"/>
    <property type="match status" value="1"/>
</dbReference>
<feature type="transmembrane region" description="Helical" evidence="7">
    <location>
        <begin position="286"/>
        <end position="313"/>
    </location>
</feature>
<feature type="transmembrane region" description="Helical" evidence="7">
    <location>
        <begin position="539"/>
        <end position="560"/>
    </location>
</feature>